<proteinExistence type="predicted"/>
<dbReference type="AlphaFoldDB" id="A0A9D1T3A6"/>
<name>A0A9D1T3A6_9FIRM</name>
<organism evidence="2 3">
    <name type="scientific">Candidatus Faeciplasma avium</name>
    <dbReference type="NCBI Taxonomy" id="2840798"/>
    <lineage>
        <taxon>Bacteria</taxon>
        <taxon>Bacillati</taxon>
        <taxon>Bacillota</taxon>
        <taxon>Clostridia</taxon>
        <taxon>Eubacteriales</taxon>
        <taxon>Oscillospiraceae</taxon>
        <taxon>Oscillospiraceae incertae sedis</taxon>
        <taxon>Candidatus Faeciplasma</taxon>
    </lineage>
</organism>
<evidence type="ECO:0000313" key="3">
    <source>
        <dbReference type="Proteomes" id="UP000823960"/>
    </source>
</evidence>
<keyword evidence="1" id="KW-0732">Signal</keyword>
<evidence type="ECO:0000256" key="1">
    <source>
        <dbReference type="SAM" id="SignalP"/>
    </source>
</evidence>
<feature type="non-terminal residue" evidence="2">
    <location>
        <position position="98"/>
    </location>
</feature>
<dbReference type="Proteomes" id="UP000823960">
    <property type="component" value="Unassembled WGS sequence"/>
</dbReference>
<evidence type="ECO:0000313" key="2">
    <source>
        <dbReference type="EMBL" id="HIV10285.1"/>
    </source>
</evidence>
<comment type="caution">
    <text evidence="2">The sequence shown here is derived from an EMBL/GenBank/DDBJ whole genome shotgun (WGS) entry which is preliminary data.</text>
</comment>
<reference evidence="2" key="1">
    <citation type="submission" date="2020-10" db="EMBL/GenBank/DDBJ databases">
        <authorList>
            <person name="Gilroy R."/>
        </authorList>
    </citation>
    <scope>NUCLEOTIDE SEQUENCE</scope>
    <source>
        <strain evidence="2">1370</strain>
    </source>
</reference>
<protein>
    <submittedName>
        <fullName evidence="2">Uncharacterized protein</fullName>
    </submittedName>
</protein>
<feature type="chain" id="PRO_5038692407" evidence="1">
    <location>
        <begin position="24"/>
        <end position="98"/>
    </location>
</feature>
<reference evidence="2" key="2">
    <citation type="journal article" date="2021" name="PeerJ">
        <title>Extensive microbial diversity within the chicken gut microbiome revealed by metagenomics and culture.</title>
        <authorList>
            <person name="Gilroy R."/>
            <person name="Ravi A."/>
            <person name="Getino M."/>
            <person name="Pursley I."/>
            <person name="Horton D.L."/>
            <person name="Alikhan N.F."/>
            <person name="Baker D."/>
            <person name="Gharbi K."/>
            <person name="Hall N."/>
            <person name="Watson M."/>
            <person name="Adriaenssens E.M."/>
            <person name="Foster-Nyarko E."/>
            <person name="Jarju S."/>
            <person name="Secka A."/>
            <person name="Antonio M."/>
            <person name="Oren A."/>
            <person name="Chaudhuri R.R."/>
            <person name="La Ragione R."/>
            <person name="Hildebrand F."/>
            <person name="Pallen M.J."/>
        </authorList>
    </citation>
    <scope>NUCLEOTIDE SEQUENCE</scope>
    <source>
        <strain evidence="2">1370</strain>
    </source>
</reference>
<accession>A0A9D1T3A6</accession>
<feature type="signal peptide" evidence="1">
    <location>
        <begin position="1"/>
        <end position="23"/>
    </location>
</feature>
<gene>
    <name evidence="2" type="ORF">IAD28_01120</name>
</gene>
<dbReference type="EMBL" id="DVOL01000012">
    <property type="protein sequence ID" value="HIV10285.1"/>
    <property type="molecule type" value="Genomic_DNA"/>
</dbReference>
<sequence length="98" mass="10575">MKKIIAIAVSVVMVLAASVCVFAEEELYSMTTTQGQYQESLPIPGPIVMQEAYSIIATNWVGGGSEFNAILNAINTPDSTLIITYTGTINQFIIQSEN</sequence>